<accession>A0A2Z5G4I8</accession>
<evidence type="ECO:0000313" key="1">
    <source>
        <dbReference type="EMBL" id="AXC13880.1"/>
    </source>
</evidence>
<dbReference type="EMBL" id="CP030840">
    <property type="protein sequence ID" value="AXC13880.1"/>
    <property type="molecule type" value="Genomic_DNA"/>
</dbReference>
<reference evidence="1 2" key="1">
    <citation type="journal article" date="2018" name="Front. Microbiol.">
        <title>Hydrolytic Capabilities as a Key to Environmental Success: Chitinolytic and Cellulolytic Acidobacteria From Acidic Sub-arctic Soils and Boreal Peatlands.</title>
        <authorList>
            <person name="Belova S.E."/>
            <person name="Ravin N.V."/>
            <person name="Pankratov T.A."/>
            <person name="Rakitin A.L."/>
            <person name="Ivanova A.A."/>
            <person name="Beletsky A.V."/>
            <person name="Mardanov A.V."/>
            <person name="Sinninghe Damste J.S."/>
            <person name="Dedysh S.N."/>
        </authorList>
    </citation>
    <scope>NUCLEOTIDE SEQUENCE [LARGE SCALE GENOMIC DNA]</scope>
    <source>
        <strain evidence="1 2">SBC82</strain>
    </source>
</reference>
<organism evidence="1 2">
    <name type="scientific">Acidisarcina polymorpha</name>
    <dbReference type="NCBI Taxonomy" id="2211140"/>
    <lineage>
        <taxon>Bacteria</taxon>
        <taxon>Pseudomonadati</taxon>
        <taxon>Acidobacteriota</taxon>
        <taxon>Terriglobia</taxon>
        <taxon>Terriglobales</taxon>
        <taxon>Acidobacteriaceae</taxon>
        <taxon>Acidisarcina</taxon>
    </lineage>
</organism>
<proteinExistence type="predicted"/>
<dbReference type="Proteomes" id="UP000253606">
    <property type="component" value="Chromosome"/>
</dbReference>
<evidence type="ECO:0000313" key="2">
    <source>
        <dbReference type="Proteomes" id="UP000253606"/>
    </source>
</evidence>
<protein>
    <submittedName>
        <fullName evidence="1">Uncharacterized protein</fullName>
    </submittedName>
</protein>
<dbReference type="AlphaFoldDB" id="A0A2Z5G4I8"/>
<keyword evidence="2" id="KW-1185">Reference proteome</keyword>
<dbReference type="KEGG" id="abas:ACPOL_4608"/>
<gene>
    <name evidence="1" type="ORF">ACPOL_4608</name>
</gene>
<sequence>MGTARSALRRNAALPGRTGNLGSLALLWPPSVSAVLQ</sequence>
<name>A0A2Z5G4I8_9BACT</name>